<gene>
    <name evidence="4" type="ORF">F7D09_0889</name>
</gene>
<evidence type="ECO:0000313" key="5">
    <source>
        <dbReference type="Proteomes" id="UP000441772"/>
    </source>
</evidence>
<comment type="caution">
    <text evidence="4">The sequence shown here is derived from an EMBL/GenBank/DDBJ whole genome shotgun (WGS) entry which is preliminary data.</text>
</comment>
<feature type="compositionally biased region" description="Polar residues" evidence="1">
    <location>
        <begin position="168"/>
        <end position="178"/>
    </location>
</feature>
<protein>
    <recommendedName>
        <fullName evidence="6">Glycosyl hydrolase family 43</fullName>
    </recommendedName>
</protein>
<keyword evidence="5" id="KW-1185">Reference proteome</keyword>
<keyword evidence="2" id="KW-0812">Transmembrane</keyword>
<keyword evidence="2" id="KW-0472">Membrane</keyword>
<keyword evidence="2" id="KW-1133">Transmembrane helix</keyword>
<feature type="compositionally biased region" description="Low complexity" evidence="1">
    <location>
        <begin position="78"/>
        <end position="112"/>
    </location>
</feature>
<evidence type="ECO:0000256" key="2">
    <source>
        <dbReference type="SAM" id="Phobius"/>
    </source>
</evidence>
<dbReference type="PANTHER" id="PTHR22925:SF3">
    <property type="entry name" value="GLYCOSYL HYDROLASE FAMILY PROTEIN 43"/>
    <property type="match status" value="1"/>
</dbReference>
<reference evidence="4 5" key="1">
    <citation type="submission" date="2019-09" db="EMBL/GenBank/DDBJ databases">
        <title>Characterization of the phylogenetic diversity of two novel species belonging to the genus Bifidobacterium: Bifidobacterium cebidarum sp. nov. and Bifidobacterium leontopitheci sp. nov.</title>
        <authorList>
            <person name="Lugli G.A."/>
            <person name="Duranti S."/>
            <person name="Milani C."/>
            <person name="Turroni F."/>
            <person name="Ventura M."/>
        </authorList>
    </citation>
    <scope>NUCLEOTIDE SEQUENCE [LARGE SCALE GENOMIC DNA]</scope>
    <source>
        <strain evidence="4 5">LMG 31471</strain>
    </source>
</reference>
<dbReference type="EMBL" id="WBVT01000009">
    <property type="protein sequence ID" value="KAB7790636.1"/>
    <property type="molecule type" value="Genomic_DNA"/>
</dbReference>
<evidence type="ECO:0000256" key="3">
    <source>
        <dbReference type="SAM" id="SignalP"/>
    </source>
</evidence>
<dbReference type="RefSeq" id="WP_152234238.1">
    <property type="nucleotide sequence ID" value="NZ_JBHSKZ010000009.1"/>
</dbReference>
<name>A0A6I1GM27_9BIFI</name>
<feature type="transmembrane region" description="Helical" evidence="2">
    <location>
        <begin position="1374"/>
        <end position="1395"/>
    </location>
</feature>
<feature type="compositionally biased region" description="Gly residues" evidence="1">
    <location>
        <begin position="1322"/>
        <end position="1367"/>
    </location>
</feature>
<organism evidence="4 5">
    <name type="scientific">Bifidobacterium leontopitheci</name>
    <dbReference type="NCBI Taxonomy" id="2650774"/>
    <lineage>
        <taxon>Bacteria</taxon>
        <taxon>Bacillati</taxon>
        <taxon>Actinomycetota</taxon>
        <taxon>Actinomycetes</taxon>
        <taxon>Bifidobacteriales</taxon>
        <taxon>Bifidobacteriaceae</taxon>
        <taxon>Bifidobacterium</taxon>
    </lineage>
</organism>
<feature type="compositionally biased region" description="Low complexity" evidence="1">
    <location>
        <begin position="51"/>
        <end position="66"/>
    </location>
</feature>
<evidence type="ECO:0008006" key="6">
    <source>
        <dbReference type="Google" id="ProtNLM"/>
    </source>
</evidence>
<dbReference type="Proteomes" id="UP000441772">
    <property type="component" value="Unassembled WGS sequence"/>
</dbReference>
<dbReference type="InterPro" id="IPR023296">
    <property type="entry name" value="Glyco_hydro_beta-prop_sf"/>
</dbReference>
<keyword evidence="3" id="KW-0732">Signal</keyword>
<feature type="compositionally biased region" description="Basic and acidic residues" evidence="1">
    <location>
        <begin position="67"/>
        <end position="77"/>
    </location>
</feature>
<dbReference type="Gene3D" id="2.115.10.20">
    <property type="entry name" value="Glycosyl hydrolase domain, family 43"/>
    <property type="match status" value="1"/>
</dbReference>
<feature type="signal peptide" evidence="3">
    <location>
        <begin position="1"/>
        <end position="33"/>
    </location>
</feature>
<sequence>MGTGKVTGRVIASLAATAMLGGALAVVPMSAQADDGTAAAIAAAAATRQQQTDTAATDDASATQSKTAEDAARKTAEKAAAADTTAGAAKTTTNATKTTANTAAATAAPKATNGSNGLGGDVPSDYTVTDDQIKQLDNVIYAVNAGGTVTDSTTDIGEKPYPYDNDSKLPSQSNTSGRPSRPKFKDALIGGKQADQQYTDDAAKLNWGYAASTADNPTTNGGNANSSDSFQSWRQADAKQLKDADAAAKQAYDKDGGVVYTFDLPKREKDAQDYTYSVRLGFYVSGNNIPYVKIVANPGDANQQVLRENFPVIGNVKHILTFDHIKPNANGQIVLKFQSNFKLDPANFKGAKGWNKEFTDWNGSEKQDARVSYVEVDAEPTAPTTAAGLKTALTDTYNLTTTAQQTALLNRIKANKTSDNKRADGSGTADYSSATLAAGSVKTFNDARDAALKVAAKADASAADVIAAYQKVQDAWDKIGVDYDYTSVTGVNSARLYATDGSLIQAHGGQIQKVTDVADKGNLAKYDANKDGSVWVWVGEDKTNGTSALGVHEYVSDDLANWNNIGLVLPTYQDSVKGKEFSAMPKIEFPDSAADMAADPDYQAVYGKDFDRFAGDLWNHNLKNADDVYKMLKFDMNVDEGMILERPKLIYNSKTKRWVIWFHCEGSTYGNPTSDSYSKARAGIAVSEGSDPTGPFKFLGSFRLDSNKDVNGTVDDWSNGYGQVRDMTLFVDDKDANGDGVNDAYVVYTSDGNGAVYASLLNSTYTGIASWDKTTDTTKPASVNAKAGSEVTKDNGVTYNWIAGGGMEAPAIAENNGKYYLITSGTNGWAPASAHLNVSSDGILGSYKSTDAPGTTVAGASSDSTEAWDNFISQSSNLFAIDPEQGIWGYMGNQWFNPDGGYNIADSRYIILPVRFVGDSGKMEILGDANWLPTQPLSSLVAKIEGYGLKESDYTAASWKPFAAALAYAKQTAGDKSAPEVQVDFARRSLNDAWCSLAKAGASGGDGFTECAVGGLAYKVSFEESGSGKYACDGVNTDKSRWSTWPNADSTITFKWDDGAVKASDGGKLSVTFSEQAPDGVLVEGLDAATGKWVKLGEKDVAKKVGAYDVTLDPSVVSTQVRVTMQGQWMKANEITFTGVTTLPASIAGITYGENGAQSVSEFTQDKTDYLVPVDDLSKIGTVAAVDPKGVVTVDQPTKDNGYVATITVVDRADDPQVKTVYKVTFVKRDTTAPTLDVKAPANGEVQLKDAHVTATATDDSGKTPTLEYTLDRGKTWKAFPAEGVTFAELGAATLGIRATDEQGNVSYFWGEYTVIANKTDGGNGGQPGGQPGGNGGQQPGGDSGQGQQPGSGSGQNGQNNAGGKGGQIARTGASVASVAALGALAVLSGAAVTLTKRRRG</sequence>
<feature type="region of interest" description="Disordered" evidence="1">
    <location>
        <begin position="148"/>
        <end position="186"/>
    </location>
</feature>
<accession>A0A6I1GM27</accession>
<evidence type="ECO:0000256" key="1">
    <source>
        <dbReference type="SAM" id="MobiDB-lite"/>
    </source>
</evidence>
<evidence type="ECO:0000313" key="4">
    <source>
        <dbReference type="EMBL" id="KAB7790636.1"/>
    </source>
</evidence>
<feature type="region of interest" description="Disordered" evidence="1">
    <location>
        <begin position="1319"/>
        <end position="1369"/>
    </location>
</feature>
<proteinExistence type="predicted"/>
<dbReference type="Gene3D" id="1.20.1270.70">
    <property type="entry name" value="Designed single chain three-helix bundle"/>
    <property type="match status" value="1"/>
</dbReference>
<feature type="chain" id="PRO_5026241217" description="Glycosyl hydrolase family 43" evidence="3">
    <location>
        <begin position="34"/>
        <end position="1401"/>
    </location>
</feature>
<dbReference type="SUPFAM" id="SSF75005">
    <property type="entry name" value="Arabinanase/levansucrase/invertase"/>
    <property type="match status" value="1"/>
</dbReference>
<dbReference type="PANTHER" id="PTHR22925">
    <property type="entry name" value="GLYCOSYL HYDROLASE 43 FAMILY MEMBER"/>
    <property type="match status" value="1"/>
</dbReference>
<feature type="region of interest" description="Disordered" evidence="1">
    <location>
        <begin position="51"/>
        <end position="123"/>
    </location>
</feature>